<comment type="similarity">
    <text evidence="2">Belongs to the outer membrane factor (OMF) (TC 1.B.17) family.</text>
</comment>
<comment type="subcellular location">
    <subcellularLocation>
        <location evidence="1">Cell outer membrane</location>
    </subcellularLocation>
</comment>
<dbReference type="InterPro" id="IPR051906">
    <property type="entry name" value="TolC-like"/>
</dbReference>
<dbReference type="PANTHER" id="PTHR30026:SF20">
    <property type="entry name" value="OUTER MEMBRANE PROTEIN TOLC"/>
    <property type="match status" value="1"/>
</dbReference>
<proteinExistence type="inferred from homology"/>
<evidence type="ECO:0000256" key="7">
    <source>
        <dbReference type="ARBA" id="ARBA00023237"/>
    </source>
</evidence>
<comment type="caution">
    <text evidence="8">The sequence shown here is derived from an EMBL/GenBank/DDBJ whole genome shotgun (WGS) entry which is preliminary data.</text>
</comment>
<name>A0ABP8FZW1_9BACT</name>
<evidence type="ECO:0000256" key="2">
    <source>
        <dbReference type="ARBA" id="ARBA00007613"/>
    </source>
</evidence>
<evidence type="ECO:0000256" key="6">
    <source>
        <dbReference type="ARBA" id="ARBA00023136"/>
    </source>
</evidence>
<reference evidence="9" key="1">
    <citation type="journal article" date="2019" name="Int. J. Syst. Evol. Microbiol.">
        <title>The Global Catalogue of Microorganisms (GCM) 10K type strain sequencing project: providing services to taxonomists for standard genome sequencing and annotation.</title>
        <authorList>
            <consortium name="The Broad Institute Genomics Platform"/>
            <consortium name="The Broad Institute Genome Sequencing Center for Infectious Disease"/>
            <person name="Wu L."/>
            <person name="Ma J."/>
        </authorList>
    </citation>
    <scope>NUCLEOTIDE SEQUENCE [LARGE SCALE GENOMIC DNA]</scope>
    <source>
        <strain evidence="9">JCM 17917</strain>
    </source>
</reference>
<evidence type="ECO:0000256" key="3">
    <source>
        <dbReference type="ARBA" id="ARBA00022448"/>
    </source>
</evidence>
<keyword evidence="6" id="KW-0472">Membrane</keyword>
<evidence type="ECO:0000256" key="1">
    <source>
        <dbReference type="ARBA" id="ARBA00004442"/>
    </source>
</evidence>
<protein>
    <submittedName>
        <fullName evidence="8">TolC family protein</fullName>
    </submittedName>
</protein>
<evidence type="ECO:0000313" key="9">
    <source>
        <dbReference type="Proteomes" id="UP001501844"/>
    </source>
</evidence>
<dbReference type="Pfam" id="PF02321">
    <property type="entry name" value="OEP"/>
    <property type="match status" value="1"/>
</dbReference>
<sequence>MKKVATSGDAMPWVFLLALLFLAAGAQAQKKRKSLPVEEEDPNTRRYSLVEVVRMAKEQSPSYQQAVTSLENRTWQYQTFKSNYLPQLMLHATLPDYTKSIDPVLQPDGSLQFRQRDISTSSAQLALSQNIGWTGGVVSVNSYLQRIDDFMAAAGGKSYASNPANITFSQPLFSYNGLKWDRKIEPLRFEEAKRDFWEDMEDISVRATDLYFSLLQNQLSFDIAQKNVANNDTLFKLGQVRFNENRIGENELMQLELSLLTSQQSLEQAKLDMEISALRLKVYLGLTDDSPIRLTTPDVIPQFEVDEEMALTQARQNRARMISLKREELEAERNRARAEGDAGLNANLFLQYGLTQQSKEVLEAYRDPSEQQRVRIGLSVPIMDWGRTKSKLGTARANQKLVKANLEQQQVNFDQDVYLQVKRFKMLREQMKVAYRANELAERRFQGAKERYLNEKINLLELNQASSERDSARRGYVGSLRNFWNAYYNLRLQTLYDFEMNQPLTLPLPI</sequence>
<evidence type="ECO:0000256" key="4">
    <source>
        <dbReference type="ARBA" id="ARBA00022452"/>
    </source>
</evidence>
<keyword evidence="3" id="KW-0813">Transport</keyword>
<dbReference type="RefSeq" id="WP_345169023.1">
    <property type="nucleotide sequence ID" value="NZ_BAABGX010000003.1"/>
</dbReference>
<organism evidence="8 9">
    <name type="scientific">Nibribacter koreensis</name>
    <dbReference type="NCBI Taxonomy" id="1084519"/>
    <lineage>
        <taxon>Bacteria</taxon>
        <taxon>Pseudomonadati</taxon>
        <taxon>Bacteroidota</taxon>
        <taxon>Cytophagia</taxon>
        <taxon>Cytophagales</taxon>
        <taxon>Hymenobacteraceae</taxon>
        <taxon>Nibribacter</taxon>
    </lineage>
</organism>
<gene>
    <name evidence="8" type="ORF">GCM10023183_34590</name>
</gene>
<keyword evidence="5" id="KW-0812">Transmembrane</keyword>
<dbReference type="InterPro" id="IPR003423">
    <property type="entry name" value="OMP_efflux"/>
</dbReference>
<evidence type="ECO:0000313" key="8">
    <source>
        <dbReference type="EMBL" id="GAA4314410.1"/>
    </source>
</evidence>
<dbReference type="Proteomes" id="UP001501844">
    <property type="component" value="Unassembled WGS sequence"/>
</dbReference>
<keyword evidence="7" id="KW-0998">Cell outer membrane</keyword>
<keyword evidence="9" id="KW-1185">Reference proteome</keyword>
<dbReference type="Gene3D" id="1.20.1600.10">
    <property type="entry name" value="Outer membrane efflux proteins (OEP)"/>
    <property type="match status" value="1"/>
</dbReference>
<keyword evidence="4" id="KW-1134">Transmembrane beta strand</keyword>
<dbReference type="SUPFAM" id="SSF56954">
    <property type="entry name" value="Outer membrane efflux proteins (OEP)"/>
    <property type="match status" value="1"/>
</dbReference>
<accession>A0ABP8FZW1</accession>
<dbReference type="EMBL" id="BAABGX010000003">
    <property type="protein sequence ID" value="GAA4314410.1"/>
    <property type="molecule type" value="Genomic_DNA"/>
</dbReference>
<dbReference type="PANTHER" id="PTHR30026">
    <property type="entry name" value="OUTER MEMBRANE PROTEIN TOLC"/>
    <property type="match status" value="1"/>
</dbReference>
<evidence type="ECO:0000256" key="5">
    <source>
        <dbReference type="ARBA" id="ARBA00022692"/>
    </source>
</evidence>